<comment type="catalytic activity">
    <reaction evidence="13">
        <text>[(1-&gt;3)-beta-D-glucosyl](n) + UDP-alpha-D-glucose = [(1-&gt;3)-beta-D-glucosyl](n+1) + UDP + H(+)</text>
        <dbReference type="Rhea" id="RHEA:21476"/>
        <dbReference type="Rhea" id="RHEA-COMP:11146"/>
        <dbReference type="Rhea" id="RHEA-COMP:14303"/>
        <dbReference type="ChEBI" id="CHEBI:15378"/>
        <dbReference type="ChEBI" id="CHEBI:37671"/>
        <dbReference type="ChEBI" id="CHEBI:58223"/>
        <dbReference type="ChEBI" id="CHEBI:58885"/>
        <dbReference type="EC" id="2.4.1.34"/>
    </reaction>
</comment>
<keyword evidence="6" id="KW-0808">Transferase</keyword>
<dbReference type="InterPro" id="IPR026899">
    <property type="entry name" value="FKS1-like_dom1"/>
</dbReference>
<protein>
    <recommendedName>
        <fullName evidence="12">1,3-beta-glucan synthase</fullName>
        <ecNumber evidence="3">2.4.1.34</ecNumber>
    </recommendedName>
    <alternativeName>
        <fullName evidence="12">1,3-beta-glucan synthase</fullName>
    </alternativeName>
</protein>
<keyword evidence="9 14" id="KW-1133">Transmembrane helix</keyword>
<feature type="transmembrane region" description="Helical" evidence="14">
    <location>
        <begin position="563"/>
        <end position="582"/>
    </location>
</feature>
<evidence type="ECO:0000256" key="14">
    <source>
        <dbReference type="SAM" id="Phobius"/>
    </source>
</evidence>
<feature type="transmembrane region" description="Helical" evidence="14">
    <location>
        <begin position="594"/>
        <end position="615"/>
    </location>
</feature>
<evidence type="ECO:0000313" key="16">
    <source>
        <dbReference type="EMBL" id="CAE5966436.1"/>
    </source>
</evidence>
<feature type="transmembrane region" description="Helical" evidence="14">
    <location>
        <begin position="718"/>
        <end position="745"/>
    </location>
</feature>
<dbReference type="GO" id="GO:0008360">
    <property type="term" value="P:regulation of cell shape"/>
    <property type="evidence" value="ECO:0007669"/>
    <property type="project" value="UniProtKB-KW"/>
</dbReference>
<comment type="similarity">
    <text evidence="2">Belongs to the glycosyltransferase 48 family.</text>
</comment>
<evidence type="ECO:0000256" key="9">
    <source>
        <dbReference type="ARBA" id="ARBA00022989"/>
    </source>
</evidence>
<feature type="transmembrane region" description="Helical" evidence="14">
    <location>
        <begin position="1631"/>
        <end position="1655"/>
    </location>
</feature>
<dbReference type="PANTHER" id="PTHR12741">
    <property type="entry name" value="LYST-INTERACTING PROTEIN LIP5 DOPAMINE RESPONSIVE PROTEIN DRG-1"/>
    <property type="match status" value="1"/>
</dbReference>
<dbReference type="PANTHER" id="PTHR12741:SF47">
    <property type="entry name" value="CALLOSE SYNTHASE 9"/>
    <property type="match status" value="1"/>
</dbReference>
<dbReference type="Gene3D" id="1.25.40.270">
    <property type="entry name" value="Vacuolar protein sorting-associated protein vta1"/>
    <property type="match status" value="1"/>
</dbReference>
<feature type="transmembrane region" description="Helical" evidence="14">
    <location>
        <begin position="1462"/>
        <end position="1484"/>
    </location>
</feature>
<dbReference type="Pfam" id="PF02364">
    <property type="entry name" value="Glucan_synthase"/>
    <property type="match status" value="1"/>
</dbReference>
<evidence type="ECO:0000256" key="11">
    <source>
        <dbReference type="ARBA" id="ARBA00023316"/>
    </source>
</evidence>
<name>A0A8S1ZW64_ARAAE</name>
<organism evidence="16 17">
    <name type="scientific">Arabidopsis arenosa</name>
    <name type="common">Sand rock-cress</name>
    <name type="synonym">Cardaminopsis arenosa</name>
    <dbReference type="NCBI Taxonomy" id="38785"/>
    <lineage>
        <taxon>Eukaryota</taxon>
        <taxon>Viridiplantae</taxon>
        <taxon>Streptophyta</taxon>
        <taxon>Embryophyta</taxon>
        <taxon>Tracheophyta</taxon>
        <taxon>Spermatophyta</taxon>
        <taxon>Magnoliopsida</taxon>
        <taxon>eudicotyledons</taxon>
        <taxon>Gunneridae</taxon>
        <taxon>Pentapetalae</taxon>
        <taxon>rosids</taxon>
        <taxon>malvids</taxon>
        <taxon>Brassicales</taxon>
        <taxon>Brassicaceae</taxon>
        <taxon>Camelineae</taxon>
        <taxon>Arabidopsis</taxon>
    </lineage>
</organism>
<feature type="transmembrane region" description="Helical" evidence="14">
    <location>
        <begin position="1607"/>
        <end position="1624"/>
    </location>
</feature>
<evidence type="ECO:0000256" key="2">
    <source>
        <dbReference type="ARBA" id="ARBA00009040"/>
    </source>
</evidence>
<feature type="transmembrane region" description="Helical" evidence="14">
    <location>
        <begin position="493"/>
        <end position="512"/>
    </location>
</feature>
<dbReference type="GO" id="GO:0071555">
    <property type="term" value="P:cell wall organization"/>
    <property type="evidence" value="ECO:0007669"/>
    <property type="project" value="UniProtKB-KW"/>
</dbReference>
<feature type="domain" description="1,3-beta-glucan synthase component FKS1-like" evidence="15">
    <location>
        <begin position="332"/>
        <end position="450"/>
    </location>
</feature>
<feature type="transmembrane region" description="Helical" evidence="14">
    <location>
        <begin position="1840"/>
        <end position="1861"/>
    </location>
</feature>
<proteinExistence type="inferred from homology"/>
<dbReference type="InterPro" id="IPR023175">
    <property type="entry name" value="Vta1/CALS_N_sf"/>
</dbReference>
<keyword evidence="11" id="KW-0961">Cell wall biogenesis/degradation</keyword>
<comment type="subcellular location">
    <subcellularLocation>
        <location evidence="1">Cell membrane</location>
        <topology evidence="1">Multi-pass membrane protein</topology>
    </subcellularLocation>
</comment>
<keyword evidence="5" id="KW-0328">Glycosyltransferase</keyword>
<gene>
    <name evidence="16" type="ORF">AARE701A_LOCUS6578</name>
</gene>
<evidence type="ECO:0000256" key="4">
    <source>
        <dbReference type="ARBA" id="ARBA00022475"/>
    </source>
</evidence>
<evidence type="ECO:0000256" key="6">
    <source>
        <dbReference type="ARBA" id="ARBA00022679"/>
    </source>
</evidence>
<dbReference type="InterPro" id="IPR003440">
    <property type="entry name" value="Glyco_trans_48_dom"/>
</dbReference>
<dbReference type="GO" id="GO:0006075">
    <property type="term" value="P:(1-&gt;3)-beta-D-glucan biosynthetic process"/>
    <property type="evidence" value="ECO:0007669"/>
    <property type="project" value="InterPro"/>
</dbReference>
<sequence>MSRAESSWERLVSAALRRDRTGGVAGGNQSSIVGYVPSSLSNNRDIDAILRAADEIQDEDPNIARILCEHGYSLAQNLDPNSEGRGVLQFKTGLMSVIKQKLAKREVGNIDRSQDILRLQEFYRLYREKNNVDTLKEEEKQLRESGAFTDELERKTVKRKRVFATLKVLGSVLEQLAKEIPEELKHVIDSDAAMSEDTIAYNIIPLDAPVTTNATTTFPEVQAAVAALKYFPGLPKLPADFPIPVTRNADMLDFLHYIFGFQKDSVSNQREHIVLLLANEQSRLNIPEETEPKLDDAAVHKVFLKSLENYIKWCDYLCIQPAWSNLEAISGEKKLLFLSLYFLIWGEAANIRFLPECLCYIFHHMVREMDEILRQQVARPAESCMPVDSRGSDDGVSFLDHVIAPLYGVVSAEAFNNDNGRAPHSAWRNYDDFNEYFWSLHSFELGWPWRTSSSFFQKPIPRKKYELKTGRAKHRGKTSFVEHRTFLHLYHSFHRLWIFLAMMFQALAIIAFNKDDLTSTKTLREILSLGPTFVVMKFSESVLDVIMMYGAYSTTRRLAVSRIFLRFIWFGLASVFISFLYVKALKEPNSNSPIFKLYLIVIAIYGGVQFFFSILMRIPTCHNIANKCDRWPVIRFFKWMRQERHYVGRGMYERTSDFIKYLLFWLVVLSAKFSFAYFLQIEPLVGPTRMIVKQNNIPYSWHDFVSRKNYNALTVASLWAPVVAIYLLDIHIFYTIVSAFLGFLLGARDRLGEIRSLEAIHKLFEEFPGAFMRALHVPLTNRTSDTSHQAVDKNKVDAAHFAPFWNQIIKSLREEDYITDFEMELLLMPKNSGRLELVQWPLFLLSSKILLAKEIAAESNSQEEILERIDRDDYMKYAVEEVYHTLKLVLTETLEAEGRMWVERIFDDIKTSLKERNIHHDFQLNKLSLVITRVTAFLGILKENETPEHEKGAIKALQDLYDVMRLDILTFNMRGHYETWNLLTQAWNEGRLFTKLKWPKDPEMKALVKRLYSLFTIKDSAAHVPRNLEARRRLQFFTNSLFMDVPPPKSVRKMLSFSVFTPYYSEVVLYSMAELTKRNEDGISILFYLQKIYPDEWKNFLARIGRDENALEGDLDNERDILELRFWASYRGQTLARTVRGMMYYRKALMLQSYLERKAGRDDEDATDAEGFELSPEARAQADLKFTYVVTCQIYGRQKEDQKPEAVDIALLMQRNEALRIAYIDVVDTPKEGKSHTEYYSKLVKADISGKDKEIYSIKLPGDPKLGEGKPENQNHAIVFTRGNAIQTIDMNQDNYFEEALKMRNLLEEFDRDHGIRPPTILGVREHVFTGSVSSLASFMSNQETSFVTLGQRVLAKPLKIRMHYGHPDVFDRVFHITRGGISKASRVINISEDIFAGFNTTLRQGNVTHHEYIQVGKGRDVGLNQIALFEGKVAGGNGEQVLSRDVYRLGQLLDFFRMMSFFFTTVGFYLCTMLTVLTVYIFLYGRAYLALSGVGATIRERAILLDDTALSAALNAQFLFQIGVFTAVPMVLGFILEQGFLQAIVSFITMQFQLCTVFFTFSLGTRTHYFGRTILHGGARYQATGRGFVVKHIKFSENYRLYSRSHFVKGMEVILLLVVYLAYGNDEAGAVSYILLTVSSWFLAVSWLFAPYLFNPAGFEWQKVVEDFKEWTNWLFYRGGIGVKGAESWEAWWEEELSHIRTLSGRIMETILSLRFFIFQYGIVYKLQLQGSDTSFAVYGWSWVAFAMSIVLFKVFTFSQKISVNFQLLLRFIQGLSLLMALAGIIVAVVLTKLSVTDIFACVLAFIPTGWGILSIACAWKPVLKRMGMWKSIRSLARLYDALMGMLIFLPVALCAWFPFVSTFQTRMMFNQAFSRGLEISLILAGDNPNSVSIFTRKLQNSLLELLSREGKMAGDTARRKIKLFCPSVSKIVEWIAWNDEKLDFRAIAAAFGLEPSTVKLNGHFISRGFDLIATCVTWQSLLTFFSARGLSTGKHEADALLVHGKLSKLGSKRAHSDPQEDLIKTKKLKDKCSVEESLISGCNKRKLLSEDSHSLKKLKLNMDDSFGGSGSKTSLKCSFISDNGLKRTREDDMIASASCKKIR</sequence>
<evidence type="ECO:0000259" key="15">
    <source>
        <dbReference type="SMART" id="SM01205"/>
    </source>
</evidence>
<dbReference type="GO" id="GO:0005886">
    <property type="term" value="C:plasma membrane"/>
    <property type="evidence" value="ECO:0007669"/>
    <property type="project" value="UniProtKB-SubCell"/>
</dbReference>
<keyword evidence="7 14" id="KW-0812">Transmembrane</keyword>
<evidence type="ECO:0000256" key="3">
    <source>
        <dbReference type="ARBA" id="ARBA00012589"/>
    </source>
</evidence>
<evidence type="ECO:0000256" key="10">
    <source>
        <dbReference type="ARBA" id="ARBA00023136"/>
    </source>
</evidence>
<evidence type="ECO:0000256" key="5">
    <source>
        <dbReference type="ARBA" id="ARBA00022676"/>
    </source>
</evidence>
<feature type="transmembrane region" description="Helical" evidence="14">
    <location>
        <begin position="1544"/>
        <end position="1564"/>
    </location>
</feature>
<evidence type="ECO:0000256" key="7">
    <source>
        <dbReference type="ARBA" id="ARBA00022692"/>
    </source>
</evidence>
<dbReference type="Pfam" id="PF14288">
    <property type="entry name" value="FKS1_dom1"/>
    <property type="match status" value="1"/>
</dbReference>
<accession>A0A8S1ZW64</accession>
<dbReference type="InterPro" id="IPR058851">
    <property type="entry name" value="CALS1_helical"/>
</dbReference>
<feature type="transmembrane region" description="Helical" evidence="14">
    <location>
        <begin position="658"/>
        <end position="679"/>
    </location>
</feature>
<evidence type="ECO:0000256" key="12">
    <source>
        <dbReference type="ARBA" id="ARBA00032165"/>
    </source>
</evidence>
<keyword evidence="10 14" id="KW-0472">Membrane</keyword>
<evidence type="ECO:0000256" key="1">
    <source>
        <dbReference type="ARBA" id="ARBA00004651"/>
    </source>
</evidence>
<dbReference type="EC" id="2.4.1.34" evidence="3"/>
<dbReference type="FunFam" id="1.25.40.270:FF:000006">
    <property type="entry name" value="Glucan synthase-like 10"/>
    <property type="match status" value="1"/>
</dbReference>
<feature type="transmembrane region" description="Helical" evidence="14">
    <location>
        <begin position="1737"/>
        <end position="1757"/>
    </location>
</feature>
<keyword evidence="4" id="KW-1003">Cell membrane</keyword>
<feature type="transmembrane region" description="Helical" evidence="14">
    <location>
        <begin position="1769"/>
        <end position="1792"/>
    </location>
</feature>
<dbReference type="EMBL" id="LR999453">
    <property type="protein sequence ID" value="CAE5966436.1"/>
    <property type="molecule type" value="Genomic_DNA"/>
</dbReference>
<evidence type="ECO:0000313" key="17">
    <source>
        <dbReference type="Proteomes" id="UP000682877"/>
    </source>
</evidence>
<feature type="transmembrane region" description="Helical" evidence="14">
    <location>
        <begin position="532"/>
        <end position="551"/>
    </location>
</feature>
<dbReference type="Pfam" id="PF25968">
    <property type="entry name" value="CALS1"/>
    <property type="match status" value="1"/>
</dbReference>
<dbReference type="Proteomes" id="UP000682877">
    <property type="component" value="Chromosome 3"/>
</dbReference>
<feature type="transmembrane region" description="Helical" evidence="14">
    <location>
        <begin position="1519"/>
        <end position="1537"/>
    </location>
</feature>
<feature type="transmembrane region" description="Helical" evidence="14">
    <location>
        <begin position="1798"/>
        <end position="1819"/>
    </location>
</feature>
<dbReference type="SMART" id="SM01205">
    <property type="entry name" value="FKS1_dom1"/>
    <property type="match status" value="1"/>
</dbReference>
<evidence type="ECO:0000256" key="13">
    <source>
        <dbReference type="ARBA" id="ARBA00047777"/>
    </source>
</evidence>
<keyword evidence="17" id="KW-1185">Reference proteome</keyword>
<keyword evidence="8" id="KW-0133">Cell shape</keyword>
<evidence type="ECO:0000256" key="8">
    <source>
        <dbReference type="ARBA" id="ARBA00022960"/>
    </source>
</evidence>
<dbReference type="GO" id="GO:0003843">
    <property type="term" value="F:1,3-beta-D-glucan synthase activity"/>
    <property type="evidence" value="ECO:0007669"/>
    <property type="project" value="UniProtKB-EC"/>
</dbReference>
<reference evidence="16" key="1">
    <citation type="submission" date="2021-01" db="EMBL/GenBank/DDBJ databases">
        <authorList>
            <person name="Bezrukov I."/>
        </authorList>
    </citation>
    <scope>NUCLEOTIDE SEQUENCE</scope>
</reference>
<dbReference type="GO" id="GO:0000148">
    <property type="term" value="C:1,3-beta-D-glucan synthase complex"/>
    <property type="evidence" value="ECO:0007669"/>
    <property type="project" value="InterPro"/>
</dbReference>